<dbReference type="Proteomes" id="UP000198552">
    <property type="component" value="Unassembled WGS sequence"/>
</dbReference>
<dbReference type="InterPro" id="IPR014030">
    <property type="entry name" value="Ketoacyl_synth_N"/>
</dbReference>
<keyword evidence="3" id="KW-0536">Nodulation</keyword>
<evidence type="ECO:0000256" key="10">
    <source>
        <dbReference type="ARBA" id="ARBA00037576"/>
    </source>
</evidence>
<evidence type="ECO:0000256" key="7">
    <source>
        <dbReference type="ARBA" id="ARBA00022692"/>
    </source>
</evidence>
<dbReference type="InterPro" id="IPR016039">
    <property type="entry name" value="Thiolase-like"/>
</dbReference>
<evidence type="ECO:0000256" key="3">
    <source>
        <dbReference type="ARBA" id="ARBA00022458"/>
    </source>
</evidence>
<dbReference type="STRING" id="1527607.SAMN05428957_102270"/>
<keyword evidence="5" id="KW-0997">Cell inner membrane</keyword>
<evidence type="ECO:0000256" key="5">
    <source>
        <dbReference type="ARBA" id="ARBA00022519"/>
    </source>
</evidence>
<reference evidence="16" key="1">
    <citation type="submission" date="2016-10" db="EMBL/GenBank/DDBJ databases">
        <authorList>
            <person name="Varghese N."/>
            <person name="Submissions S."/>
        </authorList>
    </citation>
    <scope>NUCLEOTIDE SEQUENCE [LARGE SCALE GENOMIC DNA]</scope>
    <source>
        <strain evidence="16">EPL6</strain>
    </source>
</reference>
<proteinExistence type="inferred from homology"/>
<evidence type="ECO:0000313" key="16">
    <source>
        <dbReference type="Proteomes" id="UP000198552"/>
    </source>
</evidence>
<evidence type="ECO:0000256" key="9">
    <source>
        <dbReference type="ARBA" id="ARBA00023136"/>
    </source>
</evidence>
<dbReference type="PROSITE" id="PS52004">
    <property type="entry name" value="KS3_2"/>
    <property type="match status" value="1"/>
</dbReference>
<comment type="function">
    <text evidence="10">Proposed to synthesize NOD factor fatty acyl chain. Involved in the synthesis of a highly unsaturated fatty acid moiety, which forms part of a lipo-oligosaccharide that is responsible for host specificity.</text>
</comment>
<dbReference type="Gene3D" id="3.40.47.10">
    <property type="match status" value="1"/>
</dbReference>
<dbReference type="GO" id="GO:0004315">
    <property type="term" value="F:3-oxoacyl-[acyl-carrier-protein] synthase activity"/>
    <property type="evidence" value="ECO:0007669"/>
    <property type="project" value="TreeGrafter"/>
</dbReference>
<evidence type="ECO:0000256" key="13">
    <source>
        <dbReference type="RuleBase" id="RU003694"/>
    </source>
</evidence>
<evidence type="ECO:0000256" key="4">
    <source>
        <dbReference type="ARBA" id="ARBA00022475"/>
    </source>
</evidence>
<dbReference type="GO" id="GO:0006633">
    <property type="term" value="P:fatty acid biosynthetic process"/>
    <property type="evidence" value="ECO:0007669"/>
    <property type="project" value="TreeGrafter"/>
</dbReference>
<dbReference type="AlphaFoldDB" id="A0A1G9QEL7"/>
<evidence type="ECO:0000313" key="15">
    <source>
        <dbReference type="EMBL" id="SDM09512.1"/>
    </source>
</evidence>
<evidence type="ECO:0000256" key="8">
    <source>
        <dbReference type="ARBA" id="ARBA00022989"/>
    </source>
</evidence>
<feature type="domain" description="Ketosynthase family 3 (KS3)" evidence="14">
    <location>
        <begin position="2"/>
        <end position="414"/>
    </location>
</feature>
<dbReference type="Pfam" id="PF00109">
    <property type="entry name" value="ketoacyl-synt"/>
    <property type="match status" value="1"/>
</dbReference>
<dbReference type="SMART" id="SM00825">
    <property type="entry name" value="PKS_KS"/>
    <property type="match status" value="1"/>
</dbReference>
<dbReference type="InterPro" id="IPR014031">
    <property type="entry name" value="Ketoacyl_synth_C"/>
</dbReference>
<comment type="subcellular location">
    <subcellularLocation>
        <location evidence="1">Cell inner membrane</location>
    </subcellularLocation>
</comment>
<evidence type="ECO:0000256" key="1">
    <source>
        <dbReference type="ARBA" id="ARBA00004533"/>
    </source>
</evidence>
<dbReference type="Pfam" id="PF02801">
    <property type="entry name" value="Ketoacyl-synt_C"/>
    <property type="match status" value="1"/>
</dbReference>
<evidence type="ECO:0000259" key="14">
    <source>
        <dbReference type="PROSITE" id="PS52004"/>
    </source>
</evidence>
<dbReference type="InterPro" id="IPR020841">
    <property type="entry name" value="PKS_Beta-ketoAc_synthase_dom"/>
</dbReference>
<dbReference type="InterPro" id="IPR000794">
    <property type="entry name" value="Beta-ketoacyl_synthase"/>
</dbReference>
<keyword evidence="8" id="KW-1133">Transmembrane helix</keyword>
<dbReference type="PANTHER" id="PTHR11712">
    <property type="entry name" value="POLYKETIDE SYNTHASE-RELATED"/>
    <property type="match status" value="1"/>
</dbReference>
<dbReference type="RefSeq" id="WP_217629372.1">
    <property type="nucleotide sequence ID" value="NZ_FNHP01000002.1"/>
</dbReference>
<keyword evidence="6 13" id="KW-0808">Transferase</keyword>
<evidence type="ECO:0000256" key="12">
    <source>
        <dbReference type="ARBA" id="ARBA00041756"/>
    </source>
</evidence>
<keyword evidence="7" id="KW-0812">Transmembrane</keyword>
<evidence type="ECO:0000256" key="6">
    <source>
        <dbReference type="ARBA" id="ARBA00022679"/>
    </source>
</evidence>
<keyword evidence="16" id="KW-1185">Reference proteome</keyword>
<dbReference type="EMBL" id="FNHP01000002">
    <property type="protein sequence ID" value="SDM09512.1"/>
    <property type="molecule type" value="Genomic_DNA"/>
</dbReference>
<comment type="similarity">
    <text evidence="2 13">Belongs to the thiolase-like superfamily. Beta-ketoacyl-ACP synthases family.</text>
</comment>
<accession>A0A1G9QEL7</accession>
<dbReference type="PANTHER" id="PTHR11712:SF352">
    <property type="entry name" value="3-OXOACYL-[ACYL-CARRIER-PROTEIN] SYNTHASE"/>
    <property type="match status" value="1"/>
</dbReference>
<dbReference type="SUPFAM" id="SSF53901">
    <property type="entry name" value="Thiolase-like"/>
    <property type="match status" value="2"/>
</dbReference>
<sequence length="418" mass="43428">MRRRVAVTGLGLVSPYGGDLDDFFERLLGGESAVRHLVTDDVPRPLSMPFVRCAGFDAGAALGRPLASMMERFSQLGVAAAFGAWADAGLQRPVADGEDRSDWGCIWGTGIGGVSVLERGYRDLWLNGRDRLSPLSVVMGMHNAVNAHLSMQLALGGISTSHTAACASSAIAIGEAFRRIRAGDAQVVVAGGSDATQTYGVGRAWEAMRVIAQGEGEAAISACRPFAQDRTGLVLGEGAAALVLEDWEHAQARGARIHAELVGYGATCDHSHLVRPDARGQARALRAALHEGGLQPEEVGYVNAHGTATPEGDPIEVQALRDVFGAHAPRLAVSATKSMHGHLLGAAGAIEALATVLAVARQALPPTAHLAGRIDPACVGVDHVTQGRRGVPLRAALSNSFAFGGSNAVLAFRTANSA</sequence>
<gene>
    <name evidence="15" type="ORF">SAMN05428957_102270</name>
</gene>
<evidence type="ECO:0000256" key="11">
    <source>
        <dbReference type="ARBA" id="ARBA00039445"/>
    </source>
</evidence>
<evidence type="ECO:0000256" key="2">
    <source>
        <dbReference type="ARBA" id="ARBA00008467"/>
    </source>
</evidence>
<keyword evidence="4" id="KW-1003">Cell membrane</keyword>
<name>A0A1G9QEL7_9BURK</name>
<protein>
    <recommendedName>
        <fullName evidence="11">Nodulation protein E</fullName>
    </recommendedName>
    <alternativeName>
        <fullName evidence="12">Host-specificity of nodulation protein B</fullName>
    </alternativeName>
</protein>
<keyword evidence="9" id="KW-0472">Membrane</keyword>
<dbReference type="GO" id="GO:0005886">
    <property type="term" value="C:plasma membrane"/>
    <property type="evidence" value="ECO:0007669"/>
    <property type="project" value="UniProtKB-SubCell"/>
</dbReference>
<dbReference type="NCBIfam" id="NF005589">
    <property type="entry name" value="PRK07314.1"/>
    <property type="match status" value="1"/>
</dbReference>
<organism evidence="15 16">
    <name type="scientific">Oryzisolibacter propanilivorax</name>
    <dbReference type="NCBI Taxonomy" id="1527607"/>
    <lineage>
        <taxon>Bacteria</taxon>
        <taxon>Pseudomonadati</taxon>
        <taxon>Pseudomonadota</taxon>
        <taxon>Betaproteobacteria</taxon>
        <taxon>Burkholderiales</taxon>
        <taxon>Comamonadaceae</taxon>
        <taxon>Oryzisolibacter</taxon>
    </lineage>
</organism>
<dbReference type="CDD" id="cd00834">
    <property type="entry name" value="KAS_I_II"/>
    <property type="match status" value="1"/>
</dbReference>